<dbReference type="RefSeq" id="WP_073034485.1">
    <property type="nucleotide sequence ID" value="NZ_BMLR01000004.1"/>
</dbReference>
<dbReference type="InterPro" id="IPR050104">
    <property type="entry name" value="FMN-dep_NADH:Q_OxRdtase_AzoR1"/>
</dbReference>
<dbReference type="InterPro" id="IPR023048">
    <property type="entry name" value="NADH:quinone_OxRdtase_FMN_depd"/>
</dbReference>
<reference evidence="8 9" key="1">
    <citation type="submission" date="2016-11" db="EMBL/GenBank/DDBJ databases">
        <authorList>
            <person name="Jaros S."/>
            <person name="Januszkiewicz K."/>
            <person name="Wedrychowicz H."/>
        </authorList>
    </citation>
    <scope>NUCLEOTIDE SEQUENCE [LARGE SCALE GENOMIC DNA]</scope>
    <source>
        <strain evidence="8 9">DSM 29589</strain>
    </source>
</reference>
<sequence>MTHTVLRLDASARLQDSVTRDLTGRITARWPEARIIHRDLAVTPVPQLTEGWLNANFTPADQRSPEQIETLALSDELVGELQQADTIVIGLPVYNFAPPSALKAWIDNVARVGVTFRYTENGPEGLLKGKRVILAMASDGTGAGSEIDFASPYMRHILGFLGLTDLTLVAADRLLLDGETSRAKASGQIESLPAVA</sequence>
<evidence type="ECO:0000256" key="2">
    <source>
        <dbReference type="ARBA" id="ARBA00022643"/>
    </source>
</evidence>
<dbReference type="EC" id="1.7.1.17" evidence="6"/>
<feature type="binding site" evidence="6">
    <location>
        <position position="11"/>
    </location>
    <ligand>
        <name>FMN</name>
        <dbReference type="ChEBI" id="CHEBI:58210"/>
    </ligand>
</feature>
<dbReference type="AlphaFoldDB" id="A0A1M7C7A5"/>
<comment type="function">
    <text evidence="6">Also exhibits azoreductase activity. Catalyzes the reductive cleavage of the azo bond in aromatic azo compounds to the corresponding amines.</text>
</comment>
<dbReference type="GO" id="GO:0009055">
    <property type="term" value="F:electron transfer activity"/>
    <property type="evidence" value="ECO:0007669"/>
    <property type="project" value="UniProtKB-UniRule"/>
</dbReference>
<dbReference type="OrthoDB" id="9787136at2"/>
<dbReference type="GO" id="GO:0010181">
    <property type="term" value="F:FMN binding"/>
    <property type="evidence" value="ECO:0007669"/>
    <property type="project" value="UniProtKB-UniRule"/>
</dbReference>
<evidence type="ECO:0000256" key="1">
    <source>
        <dbReference type="ARBA" id="ARBA00022630"/>
    </source>
</evidence>
<dbReference type="GO" id="GO:0016652">
    <property type="term" value="F:oxidoreductase activity, acting on NAD(P)H as acceptor"/>
    <property type="evidence" value="ECO:0007669"/>
    <property type="project" value="UniProtKB-UniRule"/>
</dbReference>
<evidence type="ECO:0000256" key="4">
    <source>
        <dbReference type="ARBA" id="ARBA00023027"/>
    </source>
</evidence>
<evidence type="ECO:0000259" key="7">
    <source>
        <dbReference type="Pfam" id="PF02525"/>
    </source>
</evidence>
<evidence type="ECO:0000313" key="9">
    <source>
        <dbReference type="Proteomes" id="UP000183974"/>
    </source>
</evidence>
<proteinExistence type="inferred from homology"/>
<keyword evidence="1 6" id="KW-0285">Flavoprotein</keyword>
<dbReference type="InterPro" id="IPR003680">
    <property type="entry name" value="Flavodoxin_fold"/>
</dbReference>
<comment type="caution">
    <text evidence="6">Lacks conserved residue(s) required for the propagation of feature annotation.</text>
</comment>
<keyword evidence="2 6" id="KW-0288">FMN</keyword>
<feature type="domain" description="Flavodoxin-like fold" evidence="7">
    <location>
        <begin position="4"/>
        <end position="184"/>
    </location>
</feature>
<evidence type="ECO:0000256" key="6">
    <source>
        <dbReference type="HAMAP-Rule" id="MF_01216"/>
    </source>
</evidence>
<dbReference type="InterPro" id="IPR029039">
    <property type="entry name" value="Flavoprotein-like_sf"/>
</dbReference>
<dbReference type="SUPFAM" id="SSF52218">
    <property type="entry name" value="Flavoproteins"/>
    <property type="match status" value="1"/>
</dbReference>
<keyword evidence="4 6" id="KW-0520">NAD</keyword>
<dbReference type="PANTHER" id="PTHR43741:SF2">
    <property type="entry name" value="FMN-DEPENDENT NADH:QUINONE OXIDOREDUCTASE"/>
    <property type="match status" value="1"/>
</dbReference>
<dbReference type="HAMAP" id="MF_01216">
    <property type="entry name" value="Azoreductase_type1"/>
    <property type="match status" value="1"/>
</dbReference>
<comment type="catalytic activity">
    <reaction evidence="5">
        <text>N,N-dimethyl-1,4-phenylenediamine + anthranilate + 2 NAD(+) = 2-(4-dimethylaminophenyl)diazenylbenzoate + 2 NADH + 2 H(+)</text>
        <dbReference type="Rhea" id="RHEA:55872"/>
        <dbReference type="ChEBI" id="CHEBI:15378"/>
        <dbReference type="ChEBI" id="CHEBI:15783"/>
        <dbReference type="ChEBI" id="CHEBI:16567"/>
        <dbReference type="ChEBI" id="CHEBI:57540"/>
        <dbReference type="ChEBI" id="CHEBI:57945"/>
        <dbReference type="ChEBI" id="CHEBI:71579"/>
        <dbReference type="EC" id="1.7.1.17"/>
    </reaction>
    <physiologicalReaction direction="right-to-left" evidence="5">
        <dbReference type="Rhea" id="RHEA:55874"/>
    </physiologicalReaction>
</comment>
<keyword evidence="3 6" id="KW-0560">Oxidoreductase</keyword>
<comment type="catalytic activity">
    <reaction evidence="6">
        <text>2 a quinone + NADH + H(+) = 2 a 1,4-benzosemiquinone + NAD(+)</text>
        <dbReference type="Rhea" id="RHEA:65952"/>
        <dbReference type="ChEBI" id="CHEBI:15378"/>
        <dbReference type="ChEBI" id="CHEBI:57540"/>
        <dbReference type="ChEBI" id="CHEBI:57945"/>
        <dbReference type="ChEBI" id="CHEBI:132124"/>
        <dbReference type="ChEBI" id="CHEBI:134225"/>
    </reaction>
</comment>
<dbReference type="Pfam" id="PF02525">
    <property type="entry name" value="Flavodoxin_2"/>
    <property type="match status" value="1"/>
</dbReference>
<dbReference type="EMBL" id="FRBR01000004">
    <property type="protein sequence ID" value="SHL63178.1"/>
    <property type="molecule type" value="Genomic_DNA"/>
</dbReference>
<dbReference type="Proteomes" id="UP000183974">
    <property type="component" value="Unassembled WGS sequence"/>
</dbReference>
<comment type="cofactor">
    <cofactor evidence="6">
        <name>FMN</name>
        <dbReference type="ChEBI" id="CHEBI:58210"/>
    </cofactor>
    <text evidence="6">Binds 1 FMN per subunit.</text>
</comment>
<keyword evidence="9" id="KW-1185">Reference proteome</keyword>
<name>A0A1M7C7A5_9RHOB</name>
<comment type="similarity">
    <text evidence="6">Belongs to the azoreductase type 1 family.</text>
</comment>
<dbReference type="GO" id="GO:0016655">
    <property type="term" value="F:oxidoreductase activity, acting on NAD(P)H, quinone or similar compound as acceptor"/>
    <property type="evidence" value="ECO:0007669"/>
    <property type="project" value="InterPro"/>
</dbReference>
<comment type="subunit">
    <text evidence="6">Homodimer.</text>
</comment>
<evidence type="ECO:0000256" key="3">
    <source>
        <dbReference type="ARBA" id="ARBA00023002"/>
    </source>
</evidence>
<dbReference type="PANTHER" id="PTHR43741">
    <property type="entry name" value="FMN-DEPENDENT NADH-AZOREDUCTASE 1"/>
    <property type="match status" value="1"/>
</dbReference>
<comment type="function">
    <text evidence="6">Quinone reductase that provides resistance to thiol-specific stress caused by electrophilic quinones.</text>
</comment>
<protein>
    <recommendedName>
        <fullName evidence="6">FMN dependent NADH:quinone oxidoreductase</fullName>
        <ecNumber evidence="6">1.6.5.-</ecNumber>
    </recommendedName>
    <alternativeName>
        <fullName evidence="6">Azo-dye reductase</fullName>
    </alternativeName>
    <alternativeName>
        <fullName evidence="6">FMN-dependent NADH-azo compound oxidoreductase</fullName>
    </alternativeName>
    <alternativeName>
        <fullName evidence="6">FMN-dependent NADH-azoreductase</fullName>
        <ecNumber evidence="6">1.7.1.17</ecNumber>
    </alternativeName>
</protein>
<organism evidence="8 9">
    <name type="scientific">Roseovarius pacificus</name>
    <dbReference type="NCBI Taxonomy" id="337701"/>
    <lineage>
        <taxon>Bacteria</taxon>
        <taxon>Pseudomonadati</taxon>
        <taxon>Pseudomonadota</taxon>
        <taxon>Alphaproteobacteria</taxon>
        <taxon>Rhodobacterales</taxon>
        <taxon>Roseobacteraceae</taxon>
        <taxon>Roseovarius</taxon>
    </lineage>
</organism>
<evidence type="ECO:0000256" key="5">
    <source>
        <dbReference type="ARBA" id="ARBA00048542"/>
    </source>
</evidence>
<dbReference type="EC" id="1.6.5.-" evidence="6"/>
<dbReference type="STRING" id="337701.SAMN05444398_104138"/>
<dbReference type="Gene3D" id="3.40.50.360">
    <property type="match status" value="1"/>
</dbReference>
<accession>A0A1M7C7A5</accession>
<evidence type="ECO:0000313" key="8">
    <source>
        <dbReference type="EMBL" id="SHL63178.1"/>
    </source>
</evidence>
<gene>
    <name evidence="6" type="primary">azoR</name>
    <name evidence="8" type="ORF">SAMN05444398_104138</name>
</gene>